<accession>A0ABM0YXF1</accession>
<evidence type="ECO:0000313" key="1">
    <source>
        <dbReference type="Proteomes" id="UP000694864"/>
    </source>
</evidence>
<name>A0ABM0YXF1_CAMSA</name>
<reference evidence="1" key="1">
    <citation type="journal article" date="2014" name="Nat. Commun.">
        <title>The emerging biofuel crop Camelina sativa retains a highly undifferentiated hexaploid genome structure.</title>
        <authorList>
            <person name="Kagale S."/>
            <person name="Koh C."/>
            <person name="Nixon J."/>
            <person name="Bollina V."/>
            <person name="Clarke W.E."/>
            <person name="Tuteja R."/>
            <person name="Spillane C."/>
            <person name="Robinson S.J."/>
            <person name="Links M.G."/>
            <person name="Clarke C."/>
            <person name="Higgins E.E."/>
            <person name="Huebert T."/>
            <person name="Sharpe A.G."/>
            <person name="Parkin I.A."/>
        </authorList>
    </citation>
    <scope>NUCLEOTIDE SEQUENCE [LARGE SCALE GENOMIC DNA]</scope>
    <source>
        <strain evidence="1">cv. DH55</strain>
    </source>
</reference>
<dbReference type="RefSeq" id="XP_010507403.1">
    <property type="nucleotide sequence ID" value="XM_010509101.1"/>
</dbReference>
<reference evidence="2" key="2">
    <citation type="submission" date="2025-08" db="UniProtKB">
        <authorList>
            <consortium name="RefSeq"/>
        </authorList>
    </citation>
    <scope>IDENTIFICATION</scope>
    <source>
        <tissue evidence="2">Leaf</tissue>
    </source>
</reference>
<organism evidence="1 2">
    <name type="scientific">Camelina sativa</name>
    <name type="common">False flax</name>
    <name type="synonym">Myagrum sativum</name>
    <dbReference type="NCBI Taxonomy" id="90675"/>
    <lineage>
        <taxon>Eukaryota</taxon>
        <taxon>Viridiplantae</taxon>
        <taxon>Streptophyta</taxon>
        <taxon>Embryophyta</taxon>
        <taxon>Tracheophyta</taxon>
        <taxon>Spermatophyta</taxon>
        <taxon>Magnoliopsida</taxon>
        <taxon>eudicotyledons</taxon>
        <taxon>Gunneridae</taxon>
        <taxon>Pentapetalae</taxon>
        <taxon>rosids</taxon>
        <taxon>malvids</taxon>
        <taxon>Brassicales</taxon>
        <taxon>Brassicaceae</taxon>
        <taxon>Camelineae</taxon>
        <taxon>Camelina</taxon>
    </lineage>
</organism>
<keyword evidence="1" id="KW-1185">Reference proteome</keyword>
<proteinExistence type="predicted"/>
<dbReference type="Proteomes" id="UP000694864">
    <property type="component" value="Chromosome 4"/>
</dbReference>
<dbReference type="GeneID" id="104784019"/>
<sequence>MTSGSKVATISSWSYEIVGVFNGKHHVLLDLKKCTCIQYDRVKIPCGYAMLAANYQGIPPTTLVDEYYKTSTWAATYAGVINPEVHSNDLGMADEVVKRDIIPPKSRRPSGRPIKTRIPSVGEYPKPSTGIVRVNRCSRCKQIGHNISTCTNPI</sequence>
<gene>
    <name evidence="2" type="primary">LOC104784019</name>
</gene>
<evidence type="ECO:0000313" key="2">
    <source>
        <dbReference type="RefSeq" id="XP_010507403.1"/>
    </source>
</evidence>
<protein>
    <submittedName>
        <fullName evidence="2">Uncharacterized protein LOC104784019</fullName>
    </submittedName>
</protein>